<proteinExistence type="predicted"/>
<organism evidence="1 2">
    <name type="scientific">Potamilus streckersoni</name>
    <dbReference type="NCBI Taxonomy" id="2493646"/>
    <lineage>
        <taxon>Eukaryota</taxon>
        <taxon>Metazoa</taxon>
        <taxon>Spiralia</taxon>
        <taxon>Lophotrochozoa</taxon>
        <taxon>Mollusca</taxon>
        <taxon>Bivalvia</taxon>
        <taxon>Autobranchia</taxon>
        <taxon>Heteroconchia</taxon>
        <taxon>Palaeoheterodonta</taxon>
        <taxon>Unionida</taxon>
        <taxon>Unionoidea</taxon>
        <taxon>Unionidae</taxon>
        <taxon>Ambleminae</taxon>
        <taxon>Lampsilini</taxon>
        <taxon>Potamilus</taxon>
    </lineage>
</organism>
<dbReference type="EMBL" id="JAEAOA010001621">
    <property type="protein sequence ID" value="KAK3582994.1"/>
    <property type="molecule type" value="Genomic_DNA"/>
</dbReference>
<comment type="caution">
    <text evidence="1">The sequence shown here is derived from an EMBL/GenBank/DDBJ whole genome shotgun (WGS) entry which is preliminary data.</text>
</comment>
<dbReference type="Proteomes" id="UP001195483">
    <property type="component" value="Unassembled WGS sequence"/>
</dbReference>
<gene>
    <name evidence="1" type="ORF">CHS0354_027122</name>
</gene>
<evidence type="ECO:0000313" key="2">
    <source>
        <dbReference type="Proteomes" id="UP001195483"/>
    </source>
</evidence>
<reference evidence="1" key="1">
    <citation type="journal article" date="2021" name="Genome Biol. Evol.">
        <title>A High-Quality Reference Genome for a Parasitic Bivalve with Doubly Uniparental Inheritance (Bivalvia: Unionida).</title>
        <authorList>
            <person name="Smith C.H."/>
        </authorList>
    </citation>
    <scope>NUCLEOTIDE SEQUENCE</scope>
    <source>
        <strain evidence="1">CHS0354</strain>
    </source>
</reference>
<name>A0AAE0S0S3_9BIVA</name>
<reference evidence="1" key="3">
    <citation type="submission" date="2023-05" db="EMBL/GenBank/DDBJ databases">
        <authorList>
            <person name="Smith C.H."/>
        </authorList>
    </citation>
    <scope>NUCLEOTIDE SEQUENCE</scope>
    <source>
        <strain evidence="1">CHS0354</strain>
        <tissue evidence="1">Mantle</tissue>
    </source>
</reference>
<accession>A0AAE0S0S3</accession>
<reference evidence="1" key="2">
    <citation type="journal article" date="2021" name="Genome Biol. Evol.">
        <title>Developing a high-quality reference genome for a parasitic bivalve with doubly uniparental inheritance (Bivalvia: Unionida).</title>
        <authorList>
            <person name="Smith C.H."/>
        </authorList>
    </citation>
    <scope>NUCLEOTIDE SEQUENCE</scope>
    <source>
        <strain evidence="1">CHS0354</strain>
        <tissue evidence="1">Mantle</tissue>
    </source>
</reference>
<protein>
    <submittedName>
        <fullName evidence="1">Uncharacterized protein</fullName>
    </submittedName>
</protein>
<keyword evidence="2" id="KW-1185">Reference proteome</keyword>
<sequence>MARANVKITRTTTINKSEQNPKLGLLQEQTTRPQLCRARQTITTKPVNGTKSEPMKRQCRHRVSPDKQNIICSRDQEGAIVGPTRLDCRNLENTSPRS</sequence>
<evidence type="ECO:0000313" key="1">
    <source>
        <dbReference type="EMBL" id="KAK3582994.1"/>
    </source>
</evidence>
<dbReference type="AlphaFoldDB" id="A0AAE0S0S3"/>